<evidence type="ECO:0000256" key="2">
    <source>
        <dbReference type="ARBA" id="ARBA00022695"/>
    </source>
</evidence>
<comment type="catalytic activity">
    <reaction evidence="5">
        <text>(2S)-2-phospholactate + GTP + H(+) = (2S)-lactyl-2-diphospho-5'-guanosine + diphosphate</text>
        <dbReference type="Rhea" id="RHEA:63424"/>
        <dbReference type="ChEBI" id="CHEBI:15378"/>
        <dbReference type="ChEBI" id="CHEBI:33019"/>
        <dbReference type="ChEBI" id="CHEBI:37565"/>
        <dbReference type="ChEBI" id="CHEBI:59435"/>
        <dbReference type="ChEBI" id="CHEBI:59906"/>
        <dbReference type="EC" id="2.7.7.68"/>
    </reaction>
</comment>
<keyword evidence="1 5" id="KW-0808">Transferase</keyword>
<dbReference type="PANTHER" id="PTHR40392">
    <property type="entry name" value="2-PHOSPHO-L-LACTATE GUANYLYLTRANSFERASE"/>
    <property type="match status" value="1"/>
</dbReference>
<dbReference type="NCBIfam" id="TIGR03552">
    <property type="entry name" value="F420_cofC"/>
    <property type="match status" value="1"/>
</dbReference>
<dbReference type="Proteomes" id="UP000053331">
    <property type="component" value="Unassembled WGS sequence"/>
</dbReference>
<dbReference type="SUPFAM" id="SSF53448">
    <property type="entry name" value="Nucleotide-diphospho-sugar transferases"/>
    <property type="match status" value="1"/>
</dbReference>
<comment type="caution">
    <text evidence="6">The sequence shown here is derived from an EMBL/GenBank/DDBJ whole genome shotgun (WGS) entry which is preliminary data.</text>
</comment>
<dbReference type="EC" id="2.7.7.68" evidence="5"/>
<gene>
    <name evidence="5" type="primary">cofC</name>
    <name evidence="6" type="ORF">FK85_28525</name>
</gene>
<organism evidence="6 7">
    <name type="scientific">Halorubrum saccharovorum</name>
    <dbReference type="NCBI Taxonomy" id="2248"/>
    <lineage>
        <taxon>Archaea</taxon>
        <taxon>Methanobacteriati</taxon>
        <taxon>Methanobacteriota</taxon>
        <taxon>Stenosarchaea group</taxon>
        <taxon>Halobacteria</taxon>
        <taxon>Halobacteriales</taxon>
        <taxon>Haloferacaceae</taxon>
        <taxon>Halorubrum</taxon>
    </lineage>
</organism>
<dbReference type="Pfam" id="PF01983">
    <property type="entry name" value="CofC"/>
    <property type="match status" value="1"/>
</dbReference>
<keyword evidence="7" id="KW-1185">Reference proteome</keyword>
<keyword evidence="4 5" id="KW-0342">GTP-binding</keyword>
<evidence type="ECO:0000313" key="6">
    <source>
        <dbReference type="EMBL" id="KKF39430.1"/>
    </source>
</evidence>
<dbReference type="Gene3D" id="3.90.550.10">
    <property type="entry name" value="Spore Coat Polysaccharide Biosynthesis Protein SpsA, Chain A"/>
    <property type="match status" value="1"/>
</dbReference>
<dbReference type="RefSeq" id="WP_050025664.1">
    <property type="nucleotide sequence ID" value="NZ_JNFH02000051.1"/>
</dbReference>
<dbReference type="InterPro" id="IPR002835">
    <property type="entry name" value="CofC"/>
</dbReference>
<comment type="function">
    <text evidence="5">Guanylyltransferase that catalyzes the activation of (2S)-2-phospholactate (2-PL) as (2S)-lactyl-2-diphospho-5'-guanosine, via the condensation of 2-PL with GTP. It is involved in the biosynthesis of coenzyme F420, a hydride carrier cofactor.</text>
</comment>
<comment type="similarity">
    <text evidence="5">Belongs to the CofC family.</text>
</comment>
<protein>
    <recommendedName>
        <fullName evidence="5">2-phospho-L-lactate guanylyltransferase</fullName>
        <shortName evidence="5">LP guanylyltransferase</shortName>
        <ecNumber evidence="5">2.7.7.68</ecNumber>
    </recommendedName>
</protein>
<comment type="subunit">
    <text evidence="5">Homodimer.</text>
</comment>
<evidence type="ECO:0000256" key="5">
    <source>
        <dbReference type="HAMAP-Rule" id="MF_02114"/>
    </source>
</evidence>
<evidence type="ECO:0000313" key="7">
    <source>
        <dbReference type="Proteomes" id="UP000053331"/>
    </source>
</evidence>
<dbReference type="PANTHER" id="PTHR40392:SF1">
    <property type="entry name" value="2-PHOSPHO-L-LACTATE GUANYLYLTRANSFERASE"/>
    <property type="match status" value="1"/>
</dbReference>
<evidence type="ECO:0000256" key="4">
    <source>
        <dbReference type="ARBA" id="ARBA00023134"/>
    </source>
</evidence>
<reference evidence="6 7" key="1">
    <citation type="journal article" date="2015" name="Genome Announc.">
        <title>Draft genome sequence of a Halorubrum H3 strain isolated from the burlinskoye salt lake (Altai Krai, Russia).</title>
        <authorList>
            <person name="Rozanov A.S."/>
            <person name="Bryanskaya A.V."/>
            <person name="Malup T.K."/>
            <person name="Kotenko A.V."/>
            <person name="Peltek S.E."/>
        </authorList>
    </citation>
    <scope>NUCLEOTIDE SEQUENCE [LARGE SCALE GENOMIC DNA]</scope>
    <source>
        <strain evidence="6 7">H3</strain>
    </source>
</reference>
<sequence>MEVIVPFSTDRPKSRLSGVLSRDERNRFAREMLDDVLDAVVAAGGEPRVLATDAVDADLPCPVTVDDRPLTDAVNAALDARLGESEPVADRVAVVMADLALATPEALRELFAAGREADVAIAPGRGGGTNAFVAGHPEFETDYHGASYLDHRRIADEVGASVEVVDSHRLATDIDEPTDLAELLIHAEADGDGNDGGGGGKAPRWLRDAGFALDTTDGRVGIERE</sequence>
<dbReference type="EMBL" id="JNFH02000051">
    <property type="protein sequence ID" value="KKF39430.1"/>
    <property type="molecule type" value="Genomic_DNA"/>
</dbReference>
<dbReference type="GO" id="GO:0052645">
    <property type="term" value="P:F420-0 metabolic process"/>
    <property type="evidence" value="ECO:0007669"/>
    <property type="project" value="UniProtKB-UniRule"/>
</dbReference>
<accession>A0A0F8AXR8</accession>
<comment type="pathway">
    <text evidence="5">Cofactor biosynthesis; coenzyme F420 biosynthesis.</text>
</comment>
<dbReference type="UniPathway" id="UPA00071"/>
<keyword evidence="2 5" id="KW-0548">Nucleotidyltransferase</keyword>
<dbReference type="GO" id="GO:0043814">
    <property type="term" value="F:phospholactate guanylyltransferase activity"/>
    <property type="evidence" value="ECO:0007669"/>
    <property type="project" value="UniProtKB-EC"/>
</dbReference>
<keyword evidence="3 5" id="KW-0547">Nucleotide-binding</keyword>
<dbReference type="HAMAP" id="MF_02114">
    <property type="entry name" value="CofC"/>
    <property type="match status" value="1"/>
</dbReference>
<dbReference type="AlphaFoldDB" id="A0A0F8AXR8"/>
<dbReference type="Gene3D" id="6.10.140.50">
    <property type="match status" value="1"/>
</dbReference>
<proteinExistence type="inferred from homology"/>
<dbReference type="GO" id="GO:0005525">
    <property type="term" value="F:GTP binding"/>
    <property type="evidence" value="ECO:0007669"/>
    <property type="project" value="UniProtKB-KW"/>
</dbReference>
<name>A0A0F8AXR8_9EURY</name>
<evidence type="ECO:0000256" key="1">
    <source>
        <dbReference type="ARBA" id="ARBA00022679"/>
    </source>
</evidence>
<dbReference type="InterPro" id="IPR029044">
    <property type="entry name" value="Nucleotide-diphossugar_trans"/>
</dbReference>
<evidence type="ECO:0000256" key="3">
    <source>
        <dbReference type="ARBA" id="ARBA00022741"/>
    </source>
</evidence>
<dbReference type="OrthoDB" id="11179at2157"/>